<organism evidence="3 4">
    <name type="scientific">Variovorax ginsengisoli</name>
    <dbReference type="NCBI Taxonomy" id="363844"/>
    <lineage>
        <taxon>Bacteria</taxon>
        <taxon>Pseudomonadati</taxon>
        <taxon>Pseudomonadota</taxon>
        <taxon>Betaproteobacteria</taxon>
        <taxon>Burkholderiales</taxon>
        <taxon>Comamonadaceae</taxon>
        <taxon>Variovorax</taxon>
    </lineage>
</organism>
<keyword evidence="2" id="KW-0472">Membrane</keyword>
<dbReference type="PANTHER" id="PTHR40115">
    <property type="entry name" value="INNER MEMBRANE PROTEIN WITH PEPSY TM HELIX"/>
    <property type="match status" value="1"/>
</dbReference>
<accession>A0ABT8S0Q2</accession>
<dbReference type="Proteomes" id="UP001169027">
    <property type="component" value="Unassembled WGS sequence"/>
</dbReference>
<dbReference type="PANTHER" id="PTHR40115:SF1">
    <property type="entry name" value="INNER MEMBRANE PROTEIN WITH PEPSY TM HELIX"/>
    <property type="match status" value="1"/>
</dbReference>
<keyword evidence="4" id="KW-1185">Reference proteome</keyword>
<keyword evidence="2" id="KW-0812">Transmembrane</keyword>
<gene>
    <name evidence="3" type="ORF">Q2T77_01420</name>
</gene>
<feature type="region of interest" description="Disordered" evidence="1">
    <location>
        <begin position="95"/>
        <end position="116"/>
    </location>
</feature>
<evidence type="ECO:0000256" key="1">
    <source>
        <dbReference type="SAM" id="MobiDB-lite"/>
    </source>
</evidence>
<reference evidence="3" key="1">
    <citation type="submission" date="2023-06" db="EMBL/GenBank/DDBJ databases">
        <authorList>
            <person name="Jiang Y."/>
            <person name="Liu Q."/>
        </authorList>
    </citation>
    <scope>NUCLEOTIDE SEQUENCE</scope>
    <source>
        <strain evidence="3">CGMCC 1.12090</strain>
    </source>
</reference>
<dbReference type="RefSeq" id="WP_301802706.1">
    <property type="nucleotide sequence ID" value="NZ_JAUJZH010000001.1"/>
</dbReference>
<dbReference type="InterPro" id="IPR032307">
    <property type="entry name" value="PepSY_TM-like_2"/>
</dbReference>
<evidence type="ECO:0000256" key="2">
    <source>
        <dbReference type="SAM" id="Phobius"/>
    </source>
</evidence>
<feature type="transmembrane region" description="Helical" evidence="2">
    <location>
        <begin position="204"/>
        <end position="223"/>
    </location>
</feature>
<name>A0ABT8S0Q2_9BURK</name>
<dbReference type="Pfam" id="PF16357">
    <property type="entry name" value="PepSY_TM_like_2"/>
    <property type="match status" value="1"/>
</dbReference>
<dbReference type="EMBL" id="JAUKVY010000001">
    <property type="protein sequence ID" value="MDO1530931.1"/>
    <property type="molecule type" value="Genomic_DNA"/>
</dbReference>
<sequence length="225" mass="24193">MNTSSNALAAGGRVQALQRRATAVQWIRKTHGWIGLWGAILGLLFGTAGIWLNHRAVLKLPMAQQRASAQLALPEPPPASAAEMAVWLQAALDQDRPPNSVRTEPARPVAWGEKGKPDTLMQPERWTFNFGGPDAIVQADYWRGNRSVGVTTTQNGFVATLTNMHKGAGMSVGWILLVDTLAGSLIFLSISGVILWMLTHRRRAVGLAIFGTSVALTLGLALAQV</sequence>
<evidence type="ECO:0000313" key="3">
    <source>
        <dbReference type="EMBL" id="MDO1530931.1"/>
    </source>
</evidence>
<proteinExistence type="predicted"/>
<keyword evidence="2" id="KW-1133">Transmembrane helix</keyword>
<comment type="caution">
    <text evidence="3">The sequence shown here is derived from an EMBL/GenBank/DDBJ whole genome shotgun (WGS) entry which is preliminary data.</text>
</comment>
<feature type="transmembrane region" description="Helical" evidence="2">
    <location>
        <begin position="34"/>
        <end position="52"/>
    </location>
</feature>
<feature type="transmembrane region" description="Helical" evidence="2">
    <location>
        <begin position="174"/>
        <end position="198"/>
    </location>
</feature>
<protein>
    <submittedName>
        <fullName evidence="3">PepSY-associated TM helix domain-containing protein</fullName>
    </submittedName>
</protein>
<evidence type="ECO:0000313" key="4">
    <source>
        <dbReference type="Proteomes" id="UP001169027"/>
    </source>
</evidence>